<feature type="compositionally biased region" description="Basic residues" evidence="2">
    <location>
        <begin position="153"/>
        <end position="162"/>
    </location>
</feature>
<feature type="coiled-coil region" evidence="1">
    <location>
        <begin position="329"/>
        <end position="356"/>
    </location>
</feature>
<accession>A0ABP1CVX0</accession>
<keyword evidence="1" id="KW-0175">Coiled coil</keyword>
<organism evidence="3 4">
    <name type="scientific">Somion occarium</name>
    <dbReference type="NCBI Taxonomy" id="3059160"/>
    <lineage>
        <taxon>Eukaryota</taxon>
        <taxon>Fungi</taxon>
        <taxon>Dikarya</taxon>
        <taxon>Basidiomycota</taxon>
        <taxon>Agaricomycotina</taxon>
        <taxon>Agaricomycetes</taxon>
        <taxon>Polyporales</taxon>
        <taxon>Cerrenaceae</taxon>
        <taxon>Somion</taxon>
    </lineage>
</organism>
<feature type="region of interest" description="Disordered" evidence="2">
    <location>
        <begin position="132"/>
        <end position="182"/>
    </location>
</feature>
<keyword evidence="4" id="KW-1185">Reference proteome</keyword>
<feature type="region of interest" description="Disordered" evidence="2">
    <location>
        <begin position="201"/>
        <end position="328"/>
    </location>
</feature>
<gene>
    <name evidence="3" type="ORF">GFSPODELE1_LOCUS2856</name>
</gene>
<sequence length="913" mass="101537">MVSAISKKSKYSYAERVLHAVSLIQRDHRKHSVHIATIRAQVRKTAQDRKDKLGPQWSSWVTRTLKKFEEQGVLSIDGANNVTFTSDAKKAFTSVRRETVDALPTDDVVIKSVAHQLTSGVKRKRRFSVPQPRLSISDDEGENEYDSISARRPVSKKSRRRSIAAAPRTAKKRIHEPTDDEQAEIARLQAEVQSLRHQLAVSRLERTATPELTEDLNSTSTPREVTPPAQVPPPISQRPLPGATRTQSGSMIDQYSKQPTPAPTSPGAMEHEHDEFDMVPPLPDIAEDYNPRRNISDASHGLATPPPSSPMEFEDSSHRPTGQELDASRANLRGTISELESEIAKLERVLSEKRAQLAVQDTDIVAEKARAQSLQISVIKLQDLLNARETALAKAEETIKESDSALSAAHCVASELKRQLKAVHEQLLTLQTERDKVLARADVSATDLAKEKDAHSRALRENQELKDKLSAAEDAASSLRTEVDAEKVVASSLESQCHAMEDRCQVAERQSAEAHERLSDLTSQLKTLEESSELGRERAVAVQEALIAELTLVNSALEESKAAEAKLRDEFTRMLADRDEEISTLRGSISSLEEQLSASNQIIERLTQKLHSVSEQEQALAADLLTRDTTITELQASRDDALTQISSLSTELSKNKIELADVELALDETRFRLEKTEGEFDGLRDDLLTEKDVHVALEDQLSSVHSENEQLRVELSGKTGQLETLQADLVAMHEKEVALRNKLQELERQHSSEISDRDVKLASLQASFRSVEDSLRDTLEQLQAMQNDKESLSSQLHAARDEVAMLRSTVDSQSALVASLERDLEVVSTRARGAEEEIEELHKAKTHHEATIAAIRESYSRLRQVQLDTLAELDDKGGCSYPVLSFCDTSILHATLLLRLIMPNDVTLICYHS</sequence>
<dbReference type="PANTHER" id="PTHR43049:SF1">
    <property type="entry name" value="EARLY ENDOSOME ANTIGEN"/>
    <property type="match status" value="1"/>
</dbReference>
<evidence type="ECO:0000313" key="4">
    <source>
        <dbReference type="Proteomes" id="UP001497453"/>
    </source>
</evidence>
<evidence type="ECO:0000313" key="3">
    <source>
        <dbReference type="EMBL" id="CAL1699810.1"/>
    </source>
</evidence>
<evidence type="ECO:0000256" key="1">
    <source>
        <dbReference type="SAM" id="Coils"/>
    </source>
</evidence>
<protein>
    <submittedName>
        <fullName evidence="3">Uncharacterized protein</fullName>
    </submittedName>
</protein>
<dbReference type="Gene3D" id="1.10.287.1490">
    <property type="match status" value="1"/>
</dbReference>
<feature type="coiled-coil region" evidence="1">
    <location>
        <begin position="381"/>
        <end position="531"/>
    </location>
</feature>
<name>A0ABP1CVX0_9APHY</name>
<dbReference type="PANTHER" id="PTHR43049">
    <property type="entry name" value="EARLY ENDOSOME ANTIGEN"/>
    <property type="match status" value="1"/>
</dbReference>
<reference evidence="4" key="1">
    <citation type="submission" date="2024-04" db="EMBL/GenBank/DDBJ databases">
        <authorList>
            <person name="Shaw F."/>
            <person name="Minotto A."/>
        </authorList>
    </citation>
    <scope>NUCLEOTIDE SEQUENCE [LARGE SCALE GENOMIC DNA]</scope>
</reference>
<dbReference type="Proteomes" id="UP001497453">
    <property type="component" value="Chromosome 11"/>
</dbReference>
<feature type="compositionally biased region" description="Polar residues" evidence="2">
    <location>
        <begin position="244"/>
        <end position="259"/>
    </location>
</feature>
<feature type="coiled-coil region" evidence="1">
    <location>
        <begin position="659"/>
        <end position="851"/>
    </location>
</feature>
<evidence type="ECO:0000256" key="2">
    <source>
        <dbReference type="SAM" id="MobiDB-lite"/>
    </source>
</evidence>
<dbReference type="EMBL" id="OZ037954">
    <property type="protein sequence ID" value="CAL1699810.1"/>
    <property type="molecule type" value="Genomic_DNA"/>
</dbReference>
<proteinExistence type="predicted"/>
<feature type="coiled-coil region" evidence="1">
    <location>
        <begin position="589"/>
        <end position="623"/>
    </location>
</feature>